<keyword evidence="4" id="KW-1185">Reference proteome</keyword>
<reference evidence="3" key="1">
    <citation type="submission" date="2022-08" db="EMBL/GenBank/DDBJ databases">
        <authorList>
            <consortium name="DOE Joint Genome Institute"/>
            <person name="Min B."/>
            <person name="Riley R."/>
            <person name="Sierra-Patev S."/>
            <person name="Naranjo-Ortiz M."/>
            <person name="Looney B."/>
            <person name="Konkel Z."/>
            <person name="Slot J.C."/>
            <person name="Sakamoto Y."/>
            <person name="Steenwyk J.L."/>
            <person name="Rokas A."/>
            <person name="Carro J."/>
            <person name="Camarero S."/>
            <person name="Ferreira P."/>
            <person name="Molpeceres G."/>
            <person name="Ruiz-Duenas F.J."/>
            <person name="Serrano A."/>
            <person name="Henrissat B."/>
            <person name="Drula E."/>
            <person name="Hughes K.W."/>
            <person name="Mata J.L."/>
            <person name="Ishikawa N.K."/>
            <person name="Vargas-Isla R."/>
            <person name="Ushijima S."/>
            <person name="Smith C.A."/>
            <person name="Ahrendt S."/>
            <person name="Andreopoulos W."/>
            <person name="He G."/>
            <person name="Labutti K."/>
            <person name="Lipzen A."/>
            <person name="Ng V."/>
            <person name="Sandor L."/>
            <person name="Barry K."/>
            <person name="Martinez A.T."/>
            <person name="Xiao Y."/>
            <person name="Gibbons J.G."/>
            <person name="Terashima K."/>
            <person name="Hibbett D.S."/>
            <person name="Grigoriev I.V."/>
        </authorList>
    </citation>
    <scope>NUCLEOTIDE SEQUENCE</scope>
    <source>
        <strain evidence="3">TFB10827</strain>
    </source>
</reference>
<evidence type="ECO:0000313" key="3">
    <source>
        <dbReference type="EMBL" id="KAJ3991308.1"/>
    </source>
</evidence>
<evidence type="ECO:0000256" key="2">
    <source>
        <dbReference type="SAM" id="MobiDB-lite"/>
    </source>
</evidence>
<dbReference type="Proteomes" id="UP001163828">
    <property type="component" value="Unassembled WGS sequence"/>
</dbReference>
<dbReference type="EMBL" id="MU791077">
    <property type="protein sequence ID" value="KAJ3991308.1"/>
    <property type="molecule type" value="Genomic_DNA"/>
</dbReference>
<keyword evidence="1" id="KW-0175">Coiled coil</keyword>
<accession>A0ABQ8PYP3</accession>
<feature type="compositionally biased region" description="Polar residues" evidence="2">
    <location>
        <begin position="50"/>
        <end position="60"/>
    </location>
</feature>
<protein>
    <submittedName>
        <fullName evidence="3">Uncharacterized protein</fullName>
    </submittedName>
</protein>
<proteinExistence type="predicted"/>
<feature type="region of interest" description="Disordered" evidence="2">
    <location>
        <begin position="1"/>
        <end position="61"/>
    </location>
</feature>
<evidence type="ECO:0000256" key="1">
    <source>
        <dbReference type="SAM" id="Coils"/>
    </source>
</evidence>
<feature type="compositionally biased region" description="Polar residues" evidence="2">
    <location>
        <begin position="20"/>
        <end position="32"/>
    </location>
</feature>
<evidence type="ECO:0000313" key="4">
    <source>
        <dbReference type="Proteomes" id="UP001163828"/>
    </source>
</evidence>
<gene>
    <name evidence="3" type="ORF">F5050DRAFT_1716198</name>
</gene>
<organism evidence="3 4">
    <name type="scientific">Lentinula boryana</name>
    <dbReference type="NCBI Taxonomy" id="40481"/>
    <lineage>
        <taxon>Eukaryota</taxon>
        <taxon>Fungi</taxon>
        <taxon>Dikarya</taxon>
        <taxon>Basidiomycota</taxon>
        <taxon>Agaricomycotina</taxon>
        <taxon>Agaricomycetes</taxon>
        <taxon>Agaricomycetidae</taxon>
        <taxon>Agaricales</taxon>
        <taxon>Marasmiineae</taxon>
        <taxon>Omphalotaceae</taxon>
        <taxon>Lentinula</taxon>
    </lineage>
</organism>
<feature type="coiled-coil region" evidence="1">
    <location>
        <begin position="155"/>
        <end position="206"/>
    </location>
</feature>
<sequence length="222" mass="24828">MSSNLQHPNDDSAASRRPWSFSSYSPMSTNLQHLDDESAAPIEETETQENETSAWDTRSSPRGWGYADGGWPGLWGSSPANNQNPESYITHSAALCNLRSDFNAADLSFKGRRTRNTSLDNLETKVWASVQAYRCSGEARRGFASFPTFTGPQILQRLEEVQTQLTSRIDEQQSLTHQLREATDALLALQARGKKAQSEIDALQDTQCELEYLKEIAYAMLM</sequence>
<name>A0ABQ8PYP3_9AGAR</name>
<comment type="caution">
    <text evidence="3">The sequence shown here is derived from an EMBL/GenBank/DDBJ whole genome shotgun (WGS) entry which is preliminary data.</text>
</comment>